<dbReference type="PANTHER" id="PTHR11803:SF39">
    <property type="entry name" value="2-IMINOBUTANOATE_2-IMINOPROPANOATE DEAMINASE"/>
    <property type="match status" value="1"/>
</dbReference>
<dbReference type="InterPro" id="IPR006175">
    <property type="entry name" value="YjgF/YER057c/UK114"/>
</dbReference>
<dbReference type="RefSeq" id="WP_311659639.1">
    <property type="nucleotide sequence ID" value="NZ_JAVRHY010000012.1"/>
</dbReference>
<protein>
    <submittedName>
        <fullName evidence="2">Rid family detoxifying hydrolase</fullName>
    </submittedName>
</protein>
<dbReference type="GO" id="GO:0016787">
    <property type="term" value="F:hydrolase activity"/>
    <property type="evidence" value="ECO:0007669"/>
    <property type="project" value="UniProtKB-KW"/>
</dbReference>
<dbReference type="InterPro" id="IPR035959">
    <property type="entry name" value="RutC-like_sf"/>
</dbReference>
<keyword evidence="3" id="KW-1185">Reference proteome</keyword>
<dbReference type="CDD" id="cd00448">
    <property type="entry name" value="YjgF_YER057c_UK114_family"/>
    <property type="match status" value="1"/>
</dbReference>
<dbReference type="Gene3D" id="3.30.1330.40">
    <property type="entry name" value="RutC-like"/>
    <property type="match status" value="1"/>
</dbReference>
<gene>
    <name evidence="2" type="ORF">RM531_12340</name>
</gene>
<dbReference type="Pfam" id="PF01042">
    <property type="entry name" value="Ribonuc_L-PSP"/>
    <property type="match status" value="1"/>
</dbReference>
<dbReference type="InterPro" id="IPR006056">
    <property type="entry name" value="RidA"/>
</dbReference>
<name>A0ABU3BB58_9GAMM</name>
<accession>A0ABU3BB58</accession>
<dbReference type="PANTHER" id="PTHR11803">
    <property type="entry name" value="2-IMINOBUTANOATE/2-IMINOPROPANOATE DEAMINASE RIDA"/>
    <property type="match status" value="1"/>
</dbReference>
<evidence type="ECO:0000256" key="1">
    <source>
        <dbReference type="ARBA" id="ARBA00010552"/>
    </source>
</evidence>
<evidence type="ECO:0000313" key="2">
    <source>
        <dbReference type="EMBL" id="MDT0619265.1"/>
    </source>
</evidence>
<dbReference type="NCBIfam" id="TIGR00004">
    <property type="entry name" value="Rid family detoxifying hydrolase"/>
    <property type="match status" value="1"/>
</dbReference>
<dbReference type="SUPFAM" id="SSF55298">
    <property type="entry name" value="YjgF-like"/>
    <property type="match status" value="1"/>
</dbReference>
<reference evidence="2 3" key="1">
    <citation type="submission" date="2023-09" db="EMBL/GenBank/DDBJ databases">
        <authorList>
            <person name="Rey-Velasco X."/>
        </authorList>
    </citation>
    <scope>NUCLEOTIDE SEQUENCE [LARGE SCALE GENOMIC DNA]</scope>
    <source>
        <strain evidence="2 3">P385</strain>
    </source>
</reference>
<dbReference type="Proteomes" id="UP001259982">
    <property type="component" value="Unassembled WGS sequence"/>
</dbReference>
<dbReference type="EMBL" id="JAVRHY010000012">
    <property type="protein sequence ID" value="MDT0619265.1"/>
    <property type="molecule type" value="Genomic_DNA"/>
</dbReference>
<proteinExistence type="inferred from homology"/>
<organism evidence="2 3">
    <name type="scientific">Spectribacter acetivorans</name>
    <dbReference type="NCBI Taxonomy" id="3075603"/>
    <lineage>
        <taxon>Bacteria</taxon>
        <taxon>Pseudomonadati</taxon>
        <taxon>Pseudomonadota</taxon>
        <taxon>Gammaproteobacteria</taxon>
        <taxon>Salinisphaerales</taxon>
        <taxon>Salinisphaeraceae</taxon>
        <taxon>Spectribacter</taxon>
    </lineage>
</organism>
<comment type="caution">
    <text evidence="2">The sequence shown here is derived from an EMBL/GenBank/DDBJ whole genome shotgun (WGS) entry which is preliminary data.</text>
</comment>
<comment type="similarity">
    <text evidence="1">Belongs to the RutC family.</text>
</comment>
<keyword evidence="2" id="KW-0378">Hydrolase</keyword>
<evidence type="ECO:0000313" key="3">
    <source>
        <dbReference type="Proteomes" id="UP001259982"/>
    </source>
</evidence>
<sequence>MTRHVIQTDRAPQAIGAYSQGVRAGNTLYVSGQIPLDPDTQALVEEDMPGQIRRVFANIAAVAEAGGATLADVIKLHIYLVDMGDFGAVNEVMAETFAEPFPARAAVGVASLPKGARVEADAILVVAD</sequence>